<feature type="region of interest" description="Disordered" evidence="1">
    <location>
        <begin position="235"/>
        <end position="282"/>
    </location>
</feature>
<proteinExistence type="predicted"/>
<feature type="compositionally biased region" description="Basic and acidic residues" evidence="1">
    <location>
        <begin position="244"/>
        <end position="255"/>
    </location>
</feature>
<evidence type="ECO:0000313" key="2">
    <source>
        <dbReference type="EMBL" id="ERL87796.1"/>
    </source>
</evidence>
<dbReference type="OrthoDB" id="6784641at2759"/>
<dbReference type="AlphaFoldDB" id="U4UB17"/>
<dbReference type="EMBL" id="KB631999">
    <property type="protein sequence ID" value="ERL87796.1"/>
    <property type="molecule type" value="Genomic_DNA"/>
</dbReference>
<accession>U4UB17</accession>
<reference evidence="2 3" key="1">
    <citation type="journal article" date="2013" name="Genome Biol.">
        <title>Draft genome of the mountain pine beetle, Dendroctonus ponderosae Hopkins, a major forest pest.</title>
        <authorList>
            <person name="Keeling C.I."/>
            <person name="Yuen M.M."/>
            <person name="Liao N.Y."/>
            <person name="Docking T.R."/>
            <person name="Chan S.K."/>
            <person name="Taylor G.A."/>
            <person name="Palmquist D.L."/>
            <person name="Jackman S.D."/>
            <person name="Nguyen A."/>
            <person name="Li M."/>
            <person name="Henderson H."/>
            <person name="Janes J.K."/>
            <person name="Zhao Y."/>
            <person name="Pandoh P."/>
            <person name="Moore R."/>
            <person name="Sperling F.A."/>
            <person name="Huber D.P."/>
            <person name="Birol I."/>
            <person name="Jones S.J."/>
            <person name="Bohlmann J."/>
        </authorList>
    </citation>
    <scope>NUCLEOTIDE SEQUENCE</scope>
</reference>
<name>U4UB17_DENPD</name>
<dbReference type="Proteomes" id="UP000030742">
    <property type="component" value="Unassembled WGS sequence"/>
</dbReference>
<feature type="compositionally biased region" description="Low complexity" evidence="1">
    <location>
        <begin position="273"/>
        <end position="282"/>
    </location>
</feature>
<protein>
    <submittedName>
        <fullName evidence="2">Uncharacterized protein</fullName>
    </submittedName>
</protein>
<sequence>METLSASKFKICEEEQERSAEDQSEGGTCAEEECVRDQTVQKGLKGLSVVLPESEETVPRDMGILRQCMLQKRSNKMPIVQPSSDEELEEAMCKGRKYLCKIQKLSFGEKLLVGEEIGDGTDPGPFCEENGVEKVLKCALVRDEQNREKFVCTEVYPKDLNVGKAMQTNYQLNRSNKIKITSNKLVCRTCPAVDGRKEIFCSLATVEEIKTPSETVCQPNTKKPAEKDINSLIKYRDLKRRRKQNEEKAKEEAGKKQPAKKRTVDETPNLTIDNDNNNNNNQ</sequence>
<evidence type="ECO:0000256" key="1">
    <source>
        <dbReference type="SAM" id="MobiDB-lite"/>
    </source>
</evidence>
<gene>
    <name evidence="2" type="ORF">D910_05185</name>
</gene>
<evidence type="ECO:0000313" key="3">
    <source>
        <dbReference type="Proteomes" id="UP000030742"/>
    </source>
</evidence>
<organism evidence="2 3">
    <name type="scientific">Dendroctonus ponderosae</name>
    <name type="common">Mountain pine beetle</name>
    <dbReference type="NCBI Taxonomy" id="77166"/>
    <lineage>
        <taxon>Eukaryota</taxon>
        <taxon>Metazoa</taxon>
        <taxon>Ecdysozoa</taxon>
        <taxon>Arthropoda</taxon>
        <taxon>Hexapoda</taxon>
        <taxon>Insecta</taxon>
        <taxon>Pterygota</taxon>
        <taxon>Neoptera</taxon>
        <taxon>Endopterygota</taxon>
        <taxon>Coleoptera</taxon>
        <taxon>Polyphaga</taxon>
        <taxon>Cucujiformia</taxon>
        <taxon>Curculionidae</taxon>
        <taxon>Scolytinae</taxon>
        <taxon>Dendroctonus</taxon>
    </lineage>
</organism>